<dbReference type="Proteomes" id="UP000289340">
    <property type="component" value="Chromosome 2"/>
</dbReference>
<dbReference type="InterPro" id="IPR046848">
    <property type="entry name" value="E_motif"/>
</dbReference>
<gene>
    <name evidence="1" type="ORF">D0Y65_003844</name>
</gene>
<evidence type="ECO:0000313" key="2">
    <source>
        <dbReference type="Proteomes" id="UP000289340"/>
    </source>
</evidence>
<dbReference type="InterPro" id="IPR046960">
    <property type="entry name" value="PPR_At4g14850-like_plant"/>
</dbReference>
<comment type="caution">
    <text evidence="1">The sequence shown here is derived from an EMBL/GenBank/DDBJ whole genome shotgun (WGS) entry which is preliminary data.</text>
</comment>
<sequence>MPIEADGIICGALLNGSWFWKDMEVGERAAEKLFSLDPNPIFTFVVLSNMYAILGRCGQKTKLRKRLQSLELRKDPGCSWIELNKNIPLFSVEDKTHPYSDDIYATVEHITATINSIIPFYYRYSSNGG</sequence>
<dbReference type="AlphaFoldDB" id="A0A445LPJ1"/>
<reference evidence="1 2" key="1">
    <citation type="submission" date="2018-09" db="EMBL/GenBank/DDBJ databases">
        <title>A high-quality reference genome of wild soybean provides a powerful tool to mine soybean genomes.</title>
        <authorList>
            <person name="Xie M."/>
            <person name="Chung C.Y.L."/>
            <person name="Li M.-W."/>
            <person name="Wong F.-L."/>
            <person name="Chan T.-F."/>
            <person name="Lam H.-M."/>
        </authorList>
    </citation>
    <scope>NUCLEOTIDE SEQUENCE [LARGE SCALE GENOMIC DNA]</scope>
    <source>
        <strain evidence="2">cv. W05</strain>
        <tissue evidence="1">Hypocotyl of etiolated seedlings</tissue>
    </source>
</reference>
<proteinExistence type="predicted"/>
<protein>
    <submittedName>
        <fullName evidence="1">Pentatricopeptide repeat-containing protein</fullName>
    </submittedName>
</protein>
<evidence type="ECO:0000313" key="1">
    <source>
        <dbReference type="EMBL" id="RZC24847.1"/>
    </source>
</evidence>
<dbReference type="PANTHER" id="PTHR47926">
    <property type="entry name" value="PENTATRICOPEPTIDE REPEAT-CONTAINING PROTEIN"/>
    <property type="match status" value="1"/>
</dbReference>
<dbReference type="GO" id="GO:0009451">
    <property type="term" value="P:RNA modification"/>
    <property type="evidence" value="ECO:0007669"/>
    <property type="project" value="InterPro"/>
</dbReference>
<organism evidence="1 2">
    <name type="scientific">Glycine soja</name>
    <name type="common">Wild soybean</name>
    <dbReference type="NCBI Taxonomy" id="3848"/>
    <lineage>
        <taxon>Eukaryota</taxon>
        <taxon>Viridiplantae</taxon>
        <taxon>Streptophyta</taxon>
        <taxon>Embryophyta</taxon>
        <taxon>Tracheophyta</taxon>
        <taxon>Spermatophyta</taxon>
        <taxon>Magnoliopsida</taxon>
        <taxon>eudicotyledons</taxon>
        <taxon>Gunneridae</taxon>
        <taxon>Pentapetalae</taxon>
        <taxon>rosids</taxon>
        <taxon>fabids</taxon>
        <taxon>Fabales</taxon>
        <taxon>Fabaceae</taxon>
        <taxon>Papilionoideae</taxon>
        <taxon>50 kb inversion clade</taxon>
        <taxon>NPAAA clade</taxon>
        <taxon>indigoferoid/millettioid clade</taxon>
        <taxon>Phaseoleae</taxon>
        <taxon>Glycine</taxon>
        <taxon>Glycine subgen. Soja</taxon>
    </lineage>
</organism>
<dbReference type="PANTHER" id="PTHR47926:SF347">
    <property type="entry name" value="PENTATRICOPEPTIDE REPEAT-CONTAINING PROTEIN"/>
    <property type="match status" value="1"/>
</dbReference>
<accession>A0A445LPJ1</accession>
<name>A0A445LPJ1_GLYSO</name>
<dbReference type="GO" id="GO:0003723">
    <property type="term" value="F:RNA binding"/>
    <property type="evidence" value="ECO:0007669"/>
    <property type="project" value="InterPro"/>
</dbReference>
<dbReference type="EMBL" id="QZWG01000002">
    <property type="protein sequence ID" value="RZC24847.1"/>
    <property type="molecule type" value="Genomic_DNA"/>
</dbReference>
<dbReference type="Pfam" id="PF20431">
    <property type="entry name" value="E_motif"/>
    <property type="match status" value="1"/>
</dbReference>
<keyword evidence="2" id="KW-1185">Reference proteome</keyword>